<dbReference type="PANTHER" id="PTHR43800">
    <property type="entry name" value="PEPTIDYL-LYSINE N-ACETYLTRANSFERASE YJAB"/>
    <property type="match status" value="1"/>
</dbReference>
<dbReference type="PANTHER" id="PTHR43800:SF1">
    <property type="entry name" value="PEPTIDYL-LYSINE N-ACETYLTRANSFERASE YJAB"/>
    <property type="match status" value="1"/>
</dbReference>
<proteinExistence type="predicted"/>
<dbReference type="Pfam" id="PF13508">
    <property type="entry name" value="Acetyltransf_7"/>
    <property type="match status" value="1"/>
</dbReference>
<organism evidence="4 5">
    <name type="scientific">Gimesia alba</name>
    <dbReference type="NCBI Taxonomy" id="2527973"/>
    <lineage>
        <taxon>Bacteria</taxon>
        <taxon>Pseudomonadati</taxon>
        <taxon>Planctomycetota</taxon>
        <taxon>Planctomycetia</taxon>
        <taxon>Planctomycetales</taxon>
        <taxon>Planctomycetaceae</taxon>
        <taxon>Gimesia</taxon>
    </lineage>
</organism>
<dbReference type="EC" id="2.3.1.-" evidence="4"/>
<dbReference type="NCBIfam" id="NF007807">
    <property type="entry name" value="PRK10514.1"/>
    <property type="match status" value="1"/>
</dbReference>
<evidence type="ECO:0000313" key="4">
    <source>
        <dbReference type="EMBL" id="QDT44002.1"/>
    </source>
</evidence>
<dbReference type="AlphaFoldDB" id="A0A517RJH5"/>
<dbReference type="RefSeq" id="WP_145219116.1">
    <property type="nucleotide sequence ID" value="NZ_CP036269.1"/>
</dbReference>
<feature type="domain" description="N-acetyltransferase" evidence="3">
    <location>
        <begin position="5"/>
        <end position="148"/>
    </location>
</feature>
<dbReference type="InterPro" id="IPR016181">
    <property type="entry name" value="Acyl_CoA_acyltransferase"/>
</dbReference>
<dbReference type="GO" id="GO:0016747">
    <property type="term" value="F:acyltransferase activity, transferring groups other than amino-acyl groups"/>
    <property type="evidence" value="ECO:0007669"/>
    <property type="project" value="InterPro"/>
</dbReference>
<evidence type="ECO:0000256" key="1">
    <source>
        <dbReference type="ARBA" id="ARBA00022679"/>
    </source>
</evidence>
<evidence type="ECO:0000313" key="5">
    <source>
        <dbReference type="Proteomes" id="UP000317171"/>
    </source>
</evidence>
<dbReference type="Gene3D" id="3.40.630.30">
    <property type="match status" value="1"/>
</dbReference>
<gene>
    <name evidence="4" type="primary">yjaB_1</name>
    <name evidence="4" type="ORF">Pan241w_41060</name>
</gene>
<keyword evidence="5" id="KW-1185">Reference proteome</keyword>
<keyword evidence="2 4" id="KW-0012">Acyltransferase</keyword>
<dbReference type="Proteomes" id="UP000317171">
    <property type="component" value="Chromosome"/>
</dbReference>
<dbReference type="CDD" id="cd04301">
    <property type="entry name" value="NAT_SF"/>
    <property type="match status" value="1"/>
</dbReference>
<keyword evidence="1 4" id="KW-0808">Transferase</keyword>
<protein>
    <submittedName>
        <fullName evidence="4">Putative N-acetyltransferase YjaB</fullName>
        <ecNumber evidence="4">2.3.1.-</ecNumber>
    </submittedName>
</protein>
<dbReference type="EMBL" id="CP036269">
    <property type="protein sequence ID" value="QDT44002.1"/>
    <property type="molecule type" value="Genomic_DNA"/>
</dbReference>
<evidence type="ECO:0000259" key="3">
    <source>
        <dbReference type="PROSITE" id="PS51186"/>
    </source>
</evidence>
<dbReference type="InterPro" id="IPR000182">
    <property type="entry name" value="GNAT_dom"/>
</dbReference>
<name>A0A517RJH5_9PLAN</name>
<dbReference type="OrthoDB" id="88131at2"/>
<dbReference type="SUPFAM" id="SSF55729">
    <property type="entry name" value="Acyl-CoA N-acyltransferases (Nat)"/>
    <property type="match status" value="1"/>
</dbReference>
<reference evidence="4 5" key="1">
    <citation type="submission" date="2019-02" db="EMBL/GenBank/DDBJ databases">
        <title>Deep-cultivation of Planctomycetes and their phenomic and genomic characterization uncovers novel biology.</title>
        <authorList>
            <person name="Wiegand S."/>
            <person name="Jogler M."/>
            <person name="Boedeker C."/>
            <person name="Pinto D."/>
            <person name="Vollmers J."/>
            <person name="Rivas-Marin E."/>
            <person name="Kohn T."/>
            <person name="Peeters S.H."/>
            <person name="Heuer A."/>
            <person name="Rast P."/>
            <person name="Oberbeckmann S."/>
            <person name="Bunk B."/>
            <person name="Jeske O."/>
            <person name="Meyerdierks A."/>
            <person name="Storesund J.E."/>
            <person name="Kallscheuer N."/>
            <person name="Luecker S."/>
            <person name="Lage O.M."/>
            <person name="Pohl T."/>
            <person name="Merkel B.J."/>
            <person name="Hornburger P."/>
            <person name="Mueller R.-W."/>
            <person name="Bruemmer F."/>
            <person name="Labrenz M."/>
            <person name="Spormann A.M."/>
            <person name="Op den Camp H."/>
            <person name="Overmann J."/>
            <person name="Amann R."/>
            <person name="Jetten M.S.M."/>
            <person name="Mascher T."/>
            <person name="Medema M.H."/>
            <person name="Devos D.P."/>
            <person name="Kaster A.-K."/>
            <person name="Ovreas L."/>
            <person name="Rohde M."/>
            <person name="Galperin M.Y."/>
            <person name="Jogler C."/>
        </authorList>
    </citation>
    <scope>NUCLEOTIDE SEQUENCE [LARGE SCALE GENOMIC DNA]</scope>
    <source>
        <strain evidence="4 5">Pan241w</strain>
    </source>
</reference>
<dbReference type="PROSITE" id="PS51186">
    <property type="entry name" value="GNAT"/>
    <property type="match status" value="1"/>
</dbReference>
<dbReference type="KEGG" id="gaz:Pan241w_41060"/>
<sequence length="149" mass="16781">MTSQHQITAVTPADYPRALEVWESSVRATHGFLTEADIQSLKPLVYDHCLTRMPLFCVRDDTETVIGFLGVDSPKIEALFIDPDWRGKGLGRQLVEYAIKDLDVELVDVNEQNEQAVGFYLHLGFEVALRSKRDGFGKPFPLLHLKLPG</sequence>
<evidence type="ECO:0000256" key="2">
    <source>
        <dbReference type="ARBA" id="ARBA00023315"/>
    </source>
</evidence>
<accession>A0A517RJH5</accession>